<dbReference type="CDD" id="cd07067">
    <property type="entry name" value="HP_PGM_like"/>
    <property type="match status" value="1"/>
</dbReference>
<sequence length="198" mass="21367">MTTTVSFVRHGSHDRLGRILCGRMPGVILSEQGRAEARGLAQRLSREPIVAIYASPLERARQTAEPIAEALGLPVQVAADLQEIDFGAWTGARFEDLDGDPAWGLWNQARTLARAPGGESMLEVQLRLRRWLDAACERHSGQLIAAVSHGDAIKAILAQVLGLSLDQHQRLEISPASVSTVAVGDWGAKVLGINEAPR</sequence>
<dbReference type="RefSeq" id="WP_111458216.1">
    <property type="nucleotide sequence ID" value="NZ_QFYP01000001.1"/>
</dbReference>
<proteinExistence type="predicted"/>
<evidence type="ECO:0000313" key="3">
    <source>
        <dbReference type="EMBL" id="RAK60924.1"/>
    </source>
</evidence>
<dbReference type="Proteomes" id="UP000249842">
    <property type="component" value="Unassembled WGS sequence"/>
</dbReference>
<protein>
    <submittedName>
        <fullName evidence="3">Histidine phosphatase family protein</fullName>
    </submittedName>
</protein>
<accession>A0A328B4X8</accession>
<feature type="active site" description="Tele-phosphohistidine intermediate" evidence="1">
    <location>
        <position position="10"/>
    </location>
</feature>
<evidence type="ECO:0000256" key="1">
    <source>
        <dbReference type="PIRSR" id="PIRSR613078-1"/>
    </source>
</evidence>
<evidence type="ECO:0000313" key="4">
    <source>
        <dbReference type="Proteomes" id="UP000249842"/>
    </source>
</evidence>
<dbReference type="EMBL" id="QFYP01000001">
    <property type="protein sequence ID" value="RAK60924.1"/>
    <property type="molecule type" value="Genomic_DNA"/>
</dbReference>
<dbReference type="AlphaFoldDB" id="A0A328B4X8"/>
<name>A0A328B4X8_9CAUL</name>
<dbReference type="SMART" id="SM00855">
    <property type="entry name" value="PGAM"/>
    <property type="match status" value="1"/>
</dbReference>
<dbReference type="InterPro" id="IPR013078">
    <property type="entry name" value="His_Pase_superF_clade-1"/>
</dbReference>
<dbReference type="SUPFAM" id="SSF53254">
    <property type="entry name" value="Phosphoglycerate mutase-like"/>
    <property type="match status" value="1"/>
</dbReference>
<feature type="binding site" evidence="2">
    <location>
        <position position="59"/>
    </location>
    <ligand>
        <name>substrate</name>
    </ligand>
</feature>
<feature type="active site" description="Proton donor/acceptor" evidence="1">
    <location>
        <position position="83"/>
    </location>
</feature>
<dbReference type="PANTHER" id="PTHR48100">
    <property type="entry name" value="BROAD-SPECIFICITY PHOSPHATASE YOR283W-RELATED"/>
    <property type="match status" value="1"/>
</dbReference>
<dbReference type="GO" id="GO:0016791">
    <property type="term" value="F:phosphatase activity"/>
    <property type="evidence" value="ECO:0007669"/>
    <property type="project" value="TreeGrafter"/>
</dbReference>
<organism evidence="3 4">
    <name type="scientific">Phenylobacterium hankyongense</name>
    <dbReference type="NCBI Taxonomy" id="1813876"/>
    <lineage>
        <taxon>Bacteria</taxon>
        <taxon>Pseudomonadati</taxon>
        <taxon>Pseudomonadota</taxon>
        <taxon>Alphaproteobacteria</taxon>
        <taxon>Caulobacterales</taxon>
        <taxon>Caulobacteraceae</taxon>
        <taxon>Phenylobacterium</taxon>
    </lineage>
</organism>
<dbReference type="GO" id="GO:0005737">
    <property type="term" value="C:cytoplasm"/>
    <property type="evidence" value="ECO:0007669"/>
    <property type="project" value="TreeGrafter"/>
</dbReference>
<evidence type="ECO:0000256" key="2">
    <source>
        <dbReference type="PIRSR" id="PIRSR613078-2"/>
    </source>
</evidence>
<dbReference type="Gene3D" id="3.40.50.1240">
    <property type="entry name" value="Phosphoglycerate mutase-like"/>
    <property type="match status" value="1"/>
</dbReference>
<comment type="caution">
    <text evidence="3">The sequence shown here is derived from an EMBL/GenBank/DDBJ whole genome shotgun (WGS) entry which is preliminary data.</text>
</comment>
<dbReference type="PANTHER" id="PTHR48100:SF1">
    <property type="entry name" value="HISTIDINE PHOSPHATASE FAMILY PROTEIN-RELATED"/>
    <property type="match status" value="1"/>
</dbReference>
<keyword evidence="4" id="KW-1185">Reference proteome</keyword>
<dbReference type="OrthoDB" id="9783269at2"/>
<dbReference type="Pfam" id="PF00300">
    <property type="entry name" value="His_Phos_1"/>
    <property type="match status" value="1"/>
</dbReference>
<gene>
    <name evidence="3" type="ORF">DJ021_14450</name>
</gene>
<dbReference type="InterPro" id="IPR050275">
    <property type="entry name" value="PGM_Phosphatase"/>
</dbReference>
<reference evidence="4" key="1">
    <citation type="submission" date="2018-05" db="EMBL/GenBank/DDBJ databases">
        <authorList>
            <person name="Li X."/>
        </authorList>
    </citation>
    <scope>NUCLEOTIDE SEQUENCE [LARGE SCALE GENOMIC DNA]</scope>
    <source>
        <strain evidence="4">HKS-05</strain>
    </source>
</reference>
<dbReference type="InterPro" id="IPR029033">
    <property type="entry name" value="His_PPase_superfam"/>
</dbReference>